<sequence>MDIPGNGRRLYISMNSTESSKKSSGTPLFSEQYVRNQAELVVKGSLNLNNLNLEDLSNLADYFIKHLNKKDNILAIQKISENILNKPDSNLSDSEKFTPKSLVILTNVFSKLFAKPDMKKAVQKIAMAIGKRDLSHFIPKDVANLASAFSKFVFDSREHAIFEELLSIHTFITDPRNSAFFDEMSLIASTMLLKACAPHSDLYPQIAAPMIKRIRSLTISQGKKSQNLMIQDGIKKTNLETLGNLCIALFPSIFQNRLKKDAFTVLANLFNHIQRKVELSRDPTNSHAKSGESYESRSIALTYYQLIKVYAQVAKQSSSKSKKAIEKWVSQMVEHKANQILDSSSYSWNLIAKLETQLAMSNTDATLEHFTLKHWKT</sequence>
<dbReference type="Proteomes" id="UP000792865">
    <property type="component" value="Chromosome"/>
</dbReference>
<accession>A0AAC9VJU7</accession>
<protein>
    <submittedName>
        <fullName evidence="1">Uncharacterized protein</fullName>
    </submittedName>
</protein>
<dbReference type="AlphaFoldDB" id="A0AAC9VJU7"/>
<evidence type="ECO:0000313" key="2">
    <source>
        <dbReference type="Proteomes" id="UP000792865"/>
    </source>
</evidence>
<reference evidence="1" key="1">
    <citation type="submission" date="2017-08" db="EMBL/GenBank/DDBJ databases">
        <title>Genome sequence of Candidatus Hamiltonella defensa from Acyrthosiphon pisum strain MI47.</title>
        <authorList>
            <person name="Patel V.A."/>
            <person name="Chevignon G."/>
            <person name="Russell J.A."/>
            <person name="Oliver K.M."/>
        </authorList>
    </citation>
    <scope>NUCLEOTIDE SEQUENCE</scope>
    <source>
        <strain evidence="1">MI47</strain>
    </source>
</reference>
<proteinExistence type="predicted"/>
<dbReference type="EMBL" id="CP022932">
    <property type="protein sequence ID" value="ASV33106.1"/>
    <property type="molecule type" value="Genomic_DNA"/>
</dbReference>
<name>A0AAC9VJU7_9ENTR</name>
<gene>
    <name evidence="1" type="ORF">CJJ18_02220</name>
</gene>
<organism evidence="1 2">
    <name type="scientific">Candidatus Williamhamiltonella defendens</name>
    <dbReference type="NCBI Taxonomy" id="138072"/>
    <lineage>
        <taxon>Bacteria</taxon>
        <taxon>Pseudomonadati</taxon>
        <taxon>Pseudomonadota</taxon>
        <taxon>Gammaproteobacteria</taxon>
        <taxon>Enterobacterales</taxon>
        <taxon>Enterobacteriaceae</taxon>
        <taxon>aphid secondary symbionts</taxon>
        <taxon>Candidatus Williamhamiltonella</taxon>
    </lineage>
</organism>
<evidence type="ECO:0000313" key="1">
    <source>
        <dbReference type="EMBL" id="ASV33106.1"/>
    </source>
</evidence>